<dbReference type="GO" id="GO:0007526">
    <property type="term" value="P:larval somatic muscle development"/>
    <property type="evidence" value="ECO:0007669"/>
    <property type="project" value="UniProtKB-ARBA"/>
</dbReference>
<evidence type="ECO:0000256" key="5">
    <source>
        <dbReference type="ARBA" id="ARBA00037382"/>
    </source>
</evidence>
<evidence type="ECO:0000313" key="7">
    <source>
        <dbReference type="EMBL" id="QQP53283.1"/>
    </source>
</evidence>
<dbReference type="CDD" id="cd18315">
    <property type="entry name" value="BTB_POZ_BAB-like"/>
    <property type="match status" value="1"/>
</dbReference>
<dbReference type="InterPro" id="IPR011333">
    <property type="entry name" value="SKP1/BTB/POZ_sf"/>
</dbReference>
<comment type="function">
    <text evidence="5">Putative transcription factor required for axon growth and guidance in the central and peripheral nervous systems. Repels CNS axons away from the midline by promoting the expression of the midline repellent sli and its receptor robo.</text>
</comment>
<accession>A0A7T8QS82</accession>
<proteinExistence type="predicted"/>
<dbReference type="GO" id="GO:0006357">
    <property type="term" value="P:regulation of transcription by RNA polymerase II"/>
    <property type="evidence" value="ECO:0007669"/>
    <property type="project" value="TreeGrafter"/>
</dbReference>
<evidence type="ECO:0000256" key="1">
    <source>
        <dbReference type="ARBA" id="ARBA00022473"/>
    </source>
</evidence>
<dbReference type="Proteomes" id="UP000595437">
    <property type="component" value="Chromosome 4"/>
</dbReference>
<dbReference type="InterPro" id="IPR051095">
    <property type="entry name" value="Dros_DevTransReg"/>
</dbReference>
<keyword evidence="3" id="KW-0524">Neurogenesis</keyword>
<dbReference type="GO" id="GO:0016199">
    <property type="term" value="P:axon midline choice point recognition"/>
    <property type="evidence" value="ECO:0007669"/>
    <property type="project" value="UniProtKB-ARBA"/>
</dbReference>
<dbReference type="GO" id="GO:0045467">
    <property type="term" value="P:R7 cell development"/>
    <property type="evidence" value="ECO:0007669"/>
    <property type="project" value="UniProtKB-ARBA"/>
</dbReference>
<dbReference type="GO" id="GO:0008406">
    <property type="term" value="P:gonad development"/>
    <property type="evidence" value="ECO:0007669"/>
    <property type="project" value="UniProtKB-ARBA"/>
</dbReference>
<organism evidence="7 8">
    <name type="scientific">Caligus rogercresseyi</name>
    <name type="common">Sea louse</name>
    <dbReference type="NCBI Taxonomy" id="217165"/>
    <lineage>
        <taxon>Eukaryota</taxon>
        <taxon>Metazoa</taxon>
        <taxon>Ecdysozoa</taxon>
        <taxon>Arthropoda</taxon>
        <taxon>Crustacea</taxon>
        <taxon>Multicrustacea</taxon>
        <taxon>Hexanauplia</taxon>
        <taxon>Copepoda</taxon>
        <taxon>Siphonostomatoida</taxon>
        <taxon>Caligidae</taxon>
        <taxon>Caligus</taxon>
    </lineage>
</organism>
<evidence type="ECO:0000256" key="4">
    <source>
        <dbReference type="ARBA" id="ARBA00023242"/>
    </source>
</evidence>
<dbReference type="EMBL" id="CP045893">
    <property type="protein sequence ID" value="QQP53283.1"/>
    <property type="molecule type" value="Genomic_DNA"/>
</dbReference>
<dbReference type="Gene3D" id="3.30.710.10">
    <property type="entry name" value="Potassium Channel Kv1.1, Chain A"/>
    <property type="match status" value="1"/>
</dbReference>
<dbReference type="GO" id="GO:0045476">
    <property type="term" value="P:nurse cell apoptotic process"/>
    <property type="evidence" value="ECO:0007669"/>
    <property type="project" value="UniProtKB-ARBA"/>
</dbReference>
<dbReference type="PANTHER" id="PTHR23110:SF111">
    <property type="entry name" value="LONGITUDINALS LACKING PROTEIN, ISOFORMS F_I_K_T"/>
    <property type="match status" value="1"/>
</dbReference>
<dbReference type="GO" id="GO:0035167">
    <property type="term" value="P:larval lymph gland hemopoiesis"/>
    <property type="evidence" value="ECO:0007669"/>
    <property type="project" value="UniProtKB-ARBA"/>
</dbReference>
<dbReference type="OrthoDB" id="10261408at2759"/>
<dbReference type="GO" id="GO:0005634">
    <property type="term" value="C:nucleus"/>
    <property type="evidence" value="ECO:0007669"/>
    <property type="project" value="TreeGrafter"/>
</dbReference>
<evidence type="ECO:0000313" key="8">
    <source>
        <dbReference type="Proteomes" id="UP000595437"/>
    </source>
</evidence>
<evidence type="ECO:0000256" key="2">
    <source>
        <dbReference type="ARBA" id="ARBA00022782"/>
    </source>
</evidence>
<dbReference type="Pfam" id="PF00651">
    <property type="entry name" value="BTB"/>
    <property type="match status" value="1"/>
</dbReference>
<dbReference type="PROSITE" id="PS50097">
    <property type="entry name" value="BTB"/>
    <property type="match status" value="1"/>
</dbReference>
<name>A0A7T8QS82_CALRO</name>
<dbReference type="SUPFAM" id="SSF54695">
    <property type="entry name" value="POZ domain"/>
    <property type="match status" value="1"/>
</dbReference>
<keyword evidence="2" id="KW-0221">Differentiation</keyword>
<feature type="domain" description="BTB" evidence="6">
    <location>
        <begin position="47"/>
        <end position="115"/>
    </location>
</feature>
<dbReference type="AlphaFoldDB" id="A0A7T8QS82"/>
<dbReference type="SMART" id="SM00225">
    <property type="entry name" value="BTB"/>
    <property type="match status" value="1"/>
</dbReference>
<keyword evidence="4" id="KW-0539">Nucleus</keyword>
<dbReference type="GO" id="GO:0048813">
    <property type="term" value="P:dendrite morphogenesis"/>
    <property type="evidence" value="ECO:0007669"/>
    <property type="project" value="UniProtKB-ARBA"/>
</dbReference>
<keyword evidence="8" id="KW-1185">Reference proteome</keyword>
<dbReference type="InterPro" id="IPR000210">
    <property type="entry name" value="BTB/POZ_dom"/>
</dbReference>
<reference evidence="8" key="1">
    <citation type="submission" date="2021-01" db="EMBL/GenBank/DDBJ databases">
        <title>Caligus Genome Assembly.</title>
        <authorList>
            <person name="Gallardo-Escarate C."/>
        </authorList>
    </citation>
    <scope>NUCLEOTIDE SEQUENCE [LARGE SCALE GENOMIC DNA]</scope>
</reference>
<gene>
    <name evidence="7" type="ORF">FKW44_005711</name>
</gene>
<feature type="non-terminal residue" evidence="7">
    <location>
        <position position="145"/>
    </location>
</feature>
<keyword evidence="1" id="KW-0217">Developmental protein</keyword>
<dbReference type="GO" id="GO:0007464">
    <property type="term" value="P:R3/R4 cell fate commitment"/>
    <property type="evidence" value="ECO:0007669"/>
    <property type="project" value="UniProtKB-ARBA"/>
</dbReference>
<sequence length="145" mass="15778">MGSISGNSTNPGGSLAPAEEEFCLRWNDFRDSIASSLLELRRDKELLDVSLLLSDSDTLVSAHRVVLSACSSFFRSLLLKKGLGPNPVIVLSDVSSEDLDSVLTFMYNGEVKVKQEDLNSFLGVAEKLRVRGLCQGDKRSSAPNK</sequence>
<evidence type="ECO:0000259" key="6">
    <source>
        <dbReference type="PROSITE" id="PS50097"/>
    </source>
</evidence>
<protein>
    <submittedName>
        <fullName evidence="7">Protein abruptlike</fullName>
    </submittedName>
</protein>
<dbReference type="PANTHER" id="PTHR23110">
    <property type="entry name" value="BTB DOMAIN TRANSCRIPTION FACTOR"/>
    <property type="match status" value="1"/>
</dbReference>
<evidence type="ECO:0000256" key="3">
    <source>
        <dbReference type="ARBA" id="ARBA00022902"/>
    </source>
</evidence>